<feature type="region of interest" description="Disordered" evidence="6">
    <location>
        <begin position="484"/>
        <end position="505"/>
    </location>
</feature>
<dbReference type="Gene3D" id="1.20.1270.220">
    <property type="match status" value="1"/>
</dbReference>
<dbReference type="PROSITE" id="PS51525">
    <property type="entry name" value="NET"/>
    <property type="match status" value="1"/>
</dbReference>
<organism evidence="10 11">
    <name type="scientific">Abeliophyllum distichum</name>
    <dbReference type="NCBI Taxonomy" id="126358"/>
    <lineage>
        <taxon>Eukaryota</taxon>
        <taxon>Viridiplantae</taxon>
        <taxon>Streptophyta</taxon>
        <taxon>Embryophyta</taxon>
        <taxon>Tracheophyta</taxon>
        <taxon>Spermatophyta</taxon>
        <taxon>Magnoliopsida</taxon>
        <taxon>eudicotyledons</taxon>
        <taxon>Gunneridae</taxon>
        <taxon>Pentapetalae</taxon>
        <taxon>asterids</taxon>
        <taxon>lamiids</taxon>
        <taxon>Lamiales</taxon>
        <taxon>Oleaceae</taxon>
        <taxon>Forsythieae</taxon>
        <taxon>Abeliophyllum</taxon>
    </lineage>
</organism>
<evidence type="ECO:0000259" key="9">
    <source>
        <dbReference type="PROSITE" id="PS51525"/>
    </source>
</evidence>
<dbReference type="Proteomes" id="UP001604336">
    <property type="component" value="Unassembled WGS sequence"/>
</dbReference>
<keyword evidence="2 4" id="KW-0103">Bromodomain</keyword>
<dbReference type="SMART" id="SM00297">
    <property type="entry name" value="BROMO"/>
    <property type="match status" value="1"/>
</dbReference>
<reference evidence="11" key="1">
    <citation type="submission" date="2024-07" db="EMBL/GenBank/DDBJ databases">
        <title>Two chromosome-level genome assemblies of Korean endemic species Abeliophyllum distichum and Forsythia ovata (Oleaceae).</title>
        <authorList>
            <person name="Jang H."/>
        </authorList>
    </citation>
    <scope>NUCLEOTIDE SEQUENCE [LARGE SCALE GENOMIC DNA]</scope>
</reference>
<dbReference type="PANTHER" id="PTHR45926">
    <property type="entry name" value="OSJNBA0053K19.4 PROTEIN"/>
    <property type="match status" value="1"/>
</dbReference>
<dbReference type="PRINTS" id="PR00503">
    <property type="entry name" value="BROMODOMAIN"/>
</dbReference>
<evidence type="ECO:0000256" key="3">
    <source>
        <dbReference type="ARBA" id="ARBA00023163"/>
    </source>
</evidence>
<dbReference type="Pfam" id="PF00439">
    <property type="entry name" value="Bromodomain"/>
    <property type="match status" value="1"/>
</dbReference>
<dbReference type="InterPro" id="IPR027353">
    <property type="entry name" value="NET_dom"/>
</dbReference>
<evidence type="ECO:0000313" key="11">
    <source>
        <dbReference type="Proteomes" id="UP001604336"/>
    </source>
</evidence>
<evidence type="ECO:0000256" key="4">
    <source>
        <dbReference type="PROSITE-ProRule" id="PRU00035"/>
    </source>
</evidence>
<keyword evidence="1" id="KW-0805">Transcription regulation</keyword>
<comment type="caution">
    <text evidence="10">The sequence shown here is derived from an EMBL/GenBank/DDBJ whole genome shotgun (WGS) entry which is preliminary data.</text>
</comment>
<dbReference type="EMBL" id="JBFOLK010000006">
    <property type="protein sequence ID" value="KAL2506538.1"/>
    <property type="molecule type" value="Genomic_DNA"/>
</dbReference>
<evidence type="ECO:0000256" key="2">
    <source>
        <dbReference type="ARBA" id="ARBA00023117"/>
    </source>
</evidence>
<accession>A0ABD1T1W7</accession>
<gene>
    <name evidence="10" type="ORF">Adt_22159</name>
</gene>
<dbReference type="PROSITE" id="PS50014">
    <property type="entry name" value="BROMODOMAIN_2"/>
    <property type="match status" value="1"/>
</dbReference>
<name>A0ABD1T1W7_9LAMI</name>
<keyword evidence="7" id="KW-0812">Transmembrane</keyword>
<evidence type="ECO:0000256" key="7">
    <source>
        <dbReference type="SAM" id="Phobius"/>
    </source>
</evidence>
<dbReference type="SUPFAM" id="SSF47370">
    <property type="entry name" value="Bromodomain"/>
    <property type="match status" value="1"/>
</dbReference>
<dbReference type="InterPro" id="IPR036427">
    <property type="entry name" value="Bromodomain-like_sf"/>
</dbReference>
<feature type="compositionally biased region" description="Low complexity" evidence="6">
    <location>
        <begin position="490"/>
        <end position="500"/>
    </location>
</feature>
<proteinExistence type="predicted"/>
<dbReference type="InterPro" id="IPR001487">
    <property type="entry name" value="Bromodomain"/>
</dbReference>
<feature type="domain" description="Bromo" evidence="8">
    <location>
        <begin position="263"/>
        <end position="338"/>
    </location>
</feature>
<keyword evidence="11" id="KW-1185">Reference proteome</keyword>
<dbReference type="Pfam" id="PF17035">
    <property type="entry name" value="BET"/>
    <property type="match status" value="1"/>
</dbReference>
<keyword evidence="3" id="KW-0804">Transcription</keyword>
<feature type="coiled-coil region" evidence="5">
    <location>
        <begin position="173"/>
        <end position="207"/>
    </location>
</feature>
<feature type="transmembrane region" description="Helical" evidence="7">
    <location>
        <begin position="50"/>
        <end position="68"/>
    </location>
</feature>
<dbReference type="InterPro" id="IPR038336">
    <property type="entry name" value="NET_sf"/>
</dbReference>
<sequence>MFEIALKKYLVQLQLHPLRTKAITAGVLIGTSDVVAQKTSGVKKFQLRRVLLLMLYGFAYSGPFGHFFHKLMDLIFRGKNGKKTVAKKVLLEQLTSSPWNNFLFMMYYGLVVEGRTWDLVRNKIRKDFPSVQLTAWKSNPEGEAIAQSKSMETVNGDAIVVVPQETMGNVSDVESFNQQVDEIFIQVDQLEQNLNEVEQFYSSANKKQPNTPKGSSILKDKDRDKLFASFKRRQQDAASREAAADKRMQELMRHFGKILSQITQHKWAGPFMQPVDVVGLGLHDYYEVIEKPMDFSTIKSKMEARDGNVYKNVREICADVRLIFKNAMKYNKERDDVHVMAKTLLEKFETQWLKLLPKVDEEEKRRKEEEAEMQLDMQLAQDAAHAKMARDLSTELGKVDRHLDELREMVLQNCRRMSTEEKRRLSSAIAKLSPEDIDKAVEIIAQSNPDFQAAREDVEINMDVQSESTLWKLKFFIKDALQGQGKSSPNINEDNNLNNNNRRKREICDALAKTSQKRSKKFHG</sequence>
<evidence type="ECO:0000313" key="10">
    <source>
        <dbReference type="EMBL" id="KAL2506538.1"/>
    </source>
</evidence>
<feature type="domain" description="NET" evidence="9">
    <location>
        <begin position="407"/>
        <end position="488"/>
    </location>
</feature>
<dbReference type="Gene3D" id="1.20.920.10">
    <property type="entry name" value="Bromodomain-like"/>
    <property type="match status" value="1"/>
</dbReference>
<dbReference type="AlphaFoldDB" id="A0ABD1T1W7"/>
<protein>
    <submittedName>
        <fullName evidence="10">Transcription factor GTE1</fullName>
    </submittedName>
</protein>
<keyword evidence="7" id="KW-1133">Transmembrane helix</keyword>
<keyword evidence="5" id="KW-0175">Coiled coil</keyword>
<keyword evidence="7" id="KW-0472">Membrane</keyword>
<evidence type="ECO:0000259" key="8">
    <source>
        <dbReference type="PROSITE" id="PS50014"/>
    </source>
</evidence>
<evidence type="ECO:0000256" key="5">
    <source>
        <dbReference type="SAM" id="Coils"/>
    </source>
</evidence>
<evidence type="ECO:0000256" key="1">
    <source>
        <dbReference type="ARBA" id="ARBA00023015"/>
    </source>
</evidence>
<evidence type="ECO:0000256" key="6">
    <source>
        <dbReference type="SAM" id="MobiDB-lite"/>
    </source>
</evidence>